<sequence>MKIHTKRWLARGAAALALTLVFLAYTQPALMTQLSQQLWACF</sequence>
<evidence type="ECO:0000313" key="2">
    <source>
        <dbReference type="Proteomes" id="UP001285263"/>
    </source>
</evidence>
<gene>
    <name evidence="1" type="ORF">SNE35_16775</name>
</gene>
<evidence type="ECO:0000313" key="1">
    <source>
        <dbReference type="EMBL" id="MDY0746175.1"/>
    </source>
</evidence>
<dbReference type="Proteomes" id="UP001285263">
    <property type="component" value="Unassembled WGS sequence"/>
</dbReference>
<accession>A0ABU5DKF6</accession>
<dbReference type="EMBL" id="JAXCLA010000005">
    <property type="protein sequence ID" value="MDY0746175.1"/>
    <property type="molecule type" value="Genomic_DNA"/>
</dbReference>
<organism evidence="1 2">
    <name type="scientific">Roseateles agri</name>
    <dbReference type="NCBI Taxonomy" id="3098619"/>
    <lineage>
        <taxon>Bacteria</taxon>
        <taxon>Pseudomonadati</taxon>
        <taxon>Pseudomonadota</taxon>
        <taxon>Betaproteobacteria</taxon>
        <taxon>Burkholderiales</taxon>
        <taxon>Sphaerotilaceae</taxon>
        <taxon>Roseateles</taxon>
    </lineage>
</organism>
<keyword evidence="2" id="KW-1185">Reference proteome</keyword>
<proteinExistence type="predicted"/>
<reference evidence="1 2" key="1">
    <citation type="submission" date="2023-11" db="EMBL/GenBank/DDBJ databases">
        <title>Paucibacter sp. nov., isolated from fresh soil in Korea.</title>
        <authorList>
            <person name="Le N.T.T."/>
        </authorList>
    </citation>
    <scope>NUCLEOTIDE SEQUENCE [LARGE SCALE GENOMIC DNA]</scope>
    <source>
        <strain evidence="1 2">R3-3</strain>
    </source>
</reference>
<name>A0ABU5DKF6_9BURK</name>
<protein>
    <submittedName>
        <fullName evidence="1">Uncharacterized protein</fullName>
    </submittedName>
</protein>
<dbReference type="RefSeq" id="WP_320424073.1">
    <property type="nucleotide sequence ID" value="NZ_JAXCLA010000005.1"/>
</dbReference>
<comment type="caution">
    <text evidence="1">The sequence shown here is derived from an EMBL/GenBank/DDBJ whole genome shotgun (WGS) entry which is preliminary data.</text>
</comment>